<dbReference type="RefSeq" id="WP_201076011.1">
    <property type="nucleotide sequence ID" value="NZ_CP067420.1"/>
</dbReference>
<dbReference type="SUPFAM" id="SSF50118">
    <property type="entry name" value="Cell growth inhibitor/plasmid maintenance toxic component"/>
    <property type="match status" value="1"/>
</dbReference>
<organism evidence="1 2">
    <name type="scientific">Skermanella cutis</name>
    <dbReference type="NCBI Taxonomy" id="2775420"/>
    <lineage>
        <taxon>Bacteria</taxon>
        <taxon>Pseudomonadati</taxon>
        <taxon>Pseudomonadota</taxon>
        <taxon>Alphaproteobacteria</taxon>
        <taxon>Rhodospirillales</taxon>
        <taxon>Azospirillaceae</taxon>
        <taxon>Skermanella</taxon>
    </lineage>
</organism>
<dbReference type="InterPro" id="IPR003477">
    <property type="entry name" value="PemK-like"/>
</dbReference>
<dbReference type="EMBL" id="CP067420">
    <property type="protein sequence ID" value="QQP89606.1"/>
    <property type="molecule type" value="Genomic_DNA"/>
</dbReference>
<dbReference type="Gene3D" id="2.30.30.110">
    <property type="match status" value="1"/>
</dbReference>
<keyword evidence="2" id="KW-1185">Reference proteome</keyword>
<name>A0ABX7B5L0_9PROT</name>
<proteinExistence type="predicted"/>
<sequence>MLERSPPSKTVEMAIKEHPPIGTVLFCDFDQGFKAPEMVKRRPVIVVSPKIGVRAGLCTVVALSTDEPFPKMPYHCQINLDPPLPEPWGNRLRWVKGDMVCAVGFHRLDFPRYGKDVSGVRKYRYEPISSEDLRRVRICILSALGLGGLTKHMS</sequence>
<evidence type="ECO:0000313" key="2">
    <source>
        <dbReference type="Proteomes" id="UP000595197"/>
    </source>
</evidence>
<dbReference type="InterPro" id="IPR011067">
    <property type="entry name" value="Plasmid_toxin/cell-grow_inhib"/>
</dbReference>
<reference evidence="1" key="1">
    <citation type="submission" date="2021-02" db="EMBL/GenBank/DDBJ databases">
        <title>Skermanella TT6 skin isolate.</title>
        <authorList>
            <person name="Lee K."/>
            <person name="Ganzorig M."/>
        </authorList>
    </citation>
    <scope>NUCLEOTIDE SEQUENCE</scope>
    <source>
        <strain evidence="1">TT6</strain>
    </source>
</reference>
<dbReference type="Pfam" id="PF02452">
    <property type="entry name" value="PemK_toxin"/>
    <property type="match status" value="1"/>
</dbReference>
<dbReference type="Proteomes" id="UP000595197">
    <property type="component" value="Chromosome"/>
</dbReference>
<gene>
    <name evidence="1" type="ORF">IGS68_27185</name>
</gene>
<protein>
    <submittedName>
        <fullName evidence="1">Type II toxin-antitoxin system PemK/MazF family toxin</fullName>
    </submittedName>
</protein>
<evidence type="ECO:0000313" key="1">
    <source>
        <dbReference type="EMBL" id="QQP89606.1"/>
    </source>
</evidence>
<accession>A0ABX7B5L0</accession>